<feature type="domain" description="Peptidase M14" evidence="9">
    <location>
        <begin position="39"/>
        <end position="392"/>
    </location>
</feature>
<sequence>MNRLLRLFCSLFVLLPFLAQAQIPSPEEKIGFQMGADYKIADYTEIIDYLKTLDEASDRIQGKQIGTTVLGKPMYVYFISSEENLQQLDHWKEISAKLARARISDEEAQQLAQEGKAIVWIDGGIHSTEKAATQFPPELAYDVVTKETAEMKKIRENVIFMLMPNINPDGLDIVADWYKKNLGTPYETSYPPVLYHYYIGHDDNRDWFMNTQPETRAVTNLLFNEWYPQIVHNQHQSAPQWARIFIPPFSKPVNPSIHPGVVNGVNLVGNEMATRFAIKHMPGVVSDVSYTMWWNGGLRTAPYFHNQVGILTETAHTTPTPRYYPPDSLPKTIGNGIPTNGTAINYPYPWKGGESHFRDAVEYMLTAGMATLSIGADRKEKWLYDMYLMGRDAIEDEDEAFAYVVPTEQWNPSEAYNLINILMQGGIEVHRADRSFSVGDTTYAEGSFVLYGAQAFRPYIKDLLEKQDYPDIRLYPGGPPKTPYDLAGWTLPMQMGVRVDRLTKEVAIKATEVSEKVRPTAGEVEGRATFGFALNPQDNASARAVNQLLAEGATVYWLGEASGDLSAGTLLVENGNNTETTVKELADSLGLTFTGLSDEPDVALHRLRQPKVGLYKSWVANMDEGWTRWLLDQYAFEYDTLHDEQMQTADLSQYDAIIIPDQSPSRILHGHSTNAMPEEYAGGLGLEGTLALDKYVQQGGTLITFDEASDFAIQQFGLPLRNVVSGLSSKDFFIPGSLIRAVVDTEYPLAYGMQDTVATSFSQSRAFEIVKQEREGEGGKEDIKKIPDPTVKTVVRYASNDLLMSGWALGEKKNIGGKGALMHVKHGQGDIVLFGFRPQFRGQPRGTYKLIFNAIYSSTTDDLPDIESDMASVETE</sequence>
<dbReference type="AlphaFoldDB" id="A0AA49JK61"/>
<evidence type="ECO:0000259" key="9">
    <source>
        <dbReference type="PROSITE" id="PS52035"/>
    </source>
</evidence>
<keyword evidence="6" id="KW-0482">Metalloprotease</keyword>
<dbReference type="Gene3D" id="3.40.630.10">
    <property type="entry name" value="Zn peptidases"/>
    <property type="match status" value="1"/>
</dbReference>
<gene>
    <name evidence="10" type="ORF">K4G66_15610</name>
</gene>
<evidence type="ECO:0000256" key="1">
    <source>
        <dbReference type="ARBA" id="ARBA00001947"/>
    </source>
</evidence>
<comment type="cofactor">
    <cofactor evidence="1">
        <name>Zn(2+)</name>
        <dbReference type="ChEBI" id="CHEBI:29105"/>
    </cofactor>
</comment>
<dbReference type="CDD" id="cd06240">
    <property type="entry name" value="M14-like"/>
    <property type="match status" value="1"/>
</dbReference>
<keyword evidence="4" id="KW-0378">Hydrolase</keyword>
<dbReference type="GO" id="GO:0005615">
    <property type="term" value="C:extracellular space"/>
    <property type="evidence" value="ECO:0007669"/>
    <property type="project" value="TreeGrafter"/>
</dbReference>
<reference evidence="10" key="1">
    <citation type="journal article" date="2023" name="Comput. Struct. Biotechnol. J.">
        <title>Discovery of a novel marine Bacteroidetes with a rich repertoire of carbohydrate-active enzymes.</title>
        <authorList>
            <person name="Chen B."/>
            <person name="Liu G."/>
            <person name="Chen Q."/>
            <person name="Wang H."/>
            <person name="Liu L."/>
            <person name="Tang K."/>
        </authorList>
    </citation>
    <scope>NUCLEOTIDE SEQUENCE</scope>
    <source>
        <strain evidence="10">TK19036</strain>
    </source>
</reference>
<proteinExistence type="inferred from homology"/>
<reference evidence="10" key="2">
    <citation type="journal article" date="2024" name="Antonie Van Leeuwenhoek">
        <title>Roseihalotalea indica gen. nov., sp. nov., a halophilic Bacteroidetes from mesopelagic Southwest Indian Ocean with higher carbohydrate metabolic potential.</title>
        <authorList>
            <person name="Chen B."/>
            <person name="Zhang M."/>
            <person name="Lin D."/>
            <person name="Ye J."/>
            <person name="Tang K."/>
        </authorList>
    </citation>
    <scope>NUCLEOTIDE SEQUENCE</scope>
    <source>
        <strain evidence="10">TK19036</strain>
    </source>
</reference>
<evidence type="ECO:0000256" key="2">
    <source>
        <dbReference type="ARBA" id="ARBA00005988"/>
    </source>
</evidence>
<protein>
    <submittedName>
        <fullName evidence="10">M14 family metallopeptidase</fullName>
    </submittedName>
</protein>
<dbReference type="SUPFAM" id="SSF53187">
    <property type="entry name" value="Zn-dependent exopeptidases"/>
    <property type="match status" value="1"/>
</dbReference>
<dbReference type="GO" id="GO:0008270">
    <property type="term" value="F:zinc ion binding"/>
    <property type="evidence" value="ECO:0007669"/>
    <property type="project" value="InterPro"/>
</dbReference>
<comment type="similarity">
    <text evidence="2 7">Belongs to the peptidase M14 family.</text>
</comment>
<dbReference type="EMBL" id="CP120682">
    <property type="protein sequence ID" value="WKN40121.1"/>
    <property type="molecule type" value="Genomic_DNA"/>
</dbReference>
<dbReference type="GO" id="GO:0004181">
    <property type="term" value="F:metallocarboxypeptidase activity"/>
    <property type="evidence" value="ECO:0007669"/>
    <property type="project" value="InterPro"/>
</dbReference>
<comment type="caution">
    <text evidence="7">Lacks conserved residue(s) required for the propagation of feature annotation.</text>
</comment>
<dbReference type="PANTHER" id="PTHR11705:SF143">
    <property type="entry name" value="SLL0236 PROTEIN"/>
    <property type="match status" value="1"/>
</dbReference>
<keyword evidence="3" id="KW-0645">Protease</keyword>
<evidence type="ECO:0000256" key="6">
    <source>
        <dbReference type="ARBA" id="ARBA00023049"/>
    </source>
</evidence>
<evidence type="ECO:0000313" key="10">
    <source>
        <dbReference type="EMBL" id="WKN40121.1"/>
    </source>
</evidence>
<dbReference type="PROSITE" id="PS52035">
    <property type="entry name" value="PEPTIDASE_M14"/>
    <property type="match status" value="1"/>
</dbReference>
<dbReference type="PANTHER" id="PTHR11705">
    <property type="entry name" value="PROTEASE FAMILY M14 CARBOXYPEPTIDASE A,B"/>
    <property type="match status" value="1"/>
</dbReference>
<name>A0AA49JK61_9BACT</name>
<dbReference type="InterPro" id="IPR029062">
    <property type="entry name" value="Class_I_gatase-like"/>
</dbReference>
<evidence type="ECO:0000256" key="5">
    <source>
        <dbReference type="ARBA" id="ARBA00022833"/>
    </source>
</evidence>
<keyword evidence="8" id="KW-0732">Signal</keyword>
<feature type="signal peptide" evidence="8">
    <location>
        <begin position="1"/>
        <end position="21"/>
    </location>
</feature>
<evidence type="ECO:0000256" key="7">
    <source>
        <dbReference type="PROSITE-ProRule" id="PRU01379"/>
    </source>
</evidence>
<dbReference type="InterPro" id="IPR000834">
    <property type="entry name" value="Peptidase_M14"/>
</dbReference>
<evidence type="ECO:0000256" key="4">
    <source>
        <dbReference type="ARBA" id="ARBA00022801"/>
    </source>
</evidence>
<dbReference type="GO" id="GO:0006508">
    <property type="term" value="P:proteolysis"/>
    <property type="evidence" value="ECO:0007669"/>
    <property type="project" value="UniProtKB-KW"/>
</dbReference>
<dbReference type="SUPFAM" id="SSF52317">
    <property type="entry name" value="Class I glutamine amidotransferase-like"/>
    <property type="match status" value="1"/>
</dbReference>
<dbReference type="Pfam" id="PF00246">
    <property type="entry name" value="Peptidase_M14"/>
    <property type="match status" value="1"/>
</dbReference>
<evidence type="ECO:0000256" key="3">
    <source>
        <dbReference type="ARBA" id="ARBA00022670"/>
    </source>
</evidence>
<accession>A0AA49JK61</accession>
<keyword evidence="5" id="KW-0862">Zinc</keyword>
<evidence type="ECO:0000256" key="8">
    <source>
        <dbReference type="SAM" id="SignalP"/>
    </source>
</evidence>
<organism evidence="10">
    <name type="scientific">Roseihalotalea indica</name>
    <dbReference type="NCBI Taxonomy" id="2867963"/>
    <lineage>
        <taxon>Bacteria</taxon>
        <taxon>Pseudomonadati</taxon>
        <taxon>Bacteroidota</taxon>
        <taxon>Cytophagia</taxon>
        <taxon>Cytophagales</taxon>
        <taxon>Catalimonadaceae</taxon>
        <taxon>Roseihalotalea</taxon>
    </lineage>
</organism>
<feature type="chain" id="PRO_5041441137" evidence="8">
    <location>
        <begin position="22"/>
        <end position="876"/>
    </location>
</feature>